<sequence>MDNDRKAEIIRKIKGYGIIKDPQWLDRPDELVPLWVMLEAILEVIERFDPPNRPFD</sequence>
<organism evidence="1 2">
    <name type="scientific">Paenibacillus prosopidis</name>
    <dbReference type="NCBI Taxonomy" id="630520"/>
    <lineage>
        <taxon>Bacteria</taxon>
        <taxon>Bacillati</taxon>
        <taxon>Bacillota</taxon>
        <taxon>Bacilli</taxon>
        <taxon>Bacillales</taxon>
        <taxon>Paenibacillaceae</taxon>
        <taxon>Paenibacillus</taxon>
    </lineage>
</organism>
<gene>
    <name evidence="1" type="ORF">DFP97_102215</name>
</gene>
<protein>
    <submittedName>
        <fullName evidence="1">Uncharacterized protein</fullName>
    </submittedName>
</protein>
<name>A0A368W5J0_9BACL</name>
<proteinExistence type="predicted"/>
<reference evidence="1 2" key="1">
    <citation type="submission" date="2018-07" db="EMBL/GenBank/DDBJ databases">
        <title>Genomic Encyclopedia of Type Strains, Phase III (KMG-III): the genomes of soil and plant-associated and newly described type strains.</title>
        <authorList>
            <person name="Whitman W."/>
        </authorList>
    </citation>
    <scope>NUCLEOTIDE SEQUENCE [LARGE SCALE GENOMIC DNA]</scope>
    <source>
        <strain evidence="1 2">CECT 7506</strain>
    </source>
</reference>
<comment type="caution">
    <text evidence="1">The sequence shown here is derived from an EMBL/GenBank/DDBJ whole genome shotgun (WGS) entry which is preliminary data.</text>
</comment>
<keyword evidence="2" id="KW-1185">Reference proteome</keyword>
<evidence type="ECO:0000313" key="2">
    <source>
        <dbReference type="Proteomes" id="UP000252415"/>
    </source>
</evidence>
<dbReference type="AlphaFoldDB" id="A0A368W5J0"/>
<dbReference type="RefSeq" id="WP_181873343.1">
    <property type="nucleotide sequence ID" value="NZ_QPJD01000002.1"/>
</dbReference>
<accession>A0A368W5J0</accession>
<dbReference type="Proteomes" id="UP000252415">
    <property type="component" value="Unassembled WGS sequence"/>
</dbReference>
<dbReference type="EMBL" id="QPJD01000002">
    <property type="protein sequence ID" value="RCW51023.1"/>
    <property type="molecule type" value="Genomic_DNA"/>
</dbReference>
<evidence type="ECO:0000313" key="1">
    <source>
        <dbReference type="EMBL" id="RCW51023.1"/>
    </source>
</evidence>